<keyword evidence="1" id="KW-1133">Transmembrane helix</keyword>
<accession>A0A1G6IZK5</accession>
<evidence type="ECO:0000256" key="1">
    <source>
        <dbReference type="SAM" id="Phobius"/>
    </source>
</evidence>
<protein>
    <submittedName>
        <fullName evidence="2">Uncharacterized protein</fullName>
    </submittedName>
</protein>
<keyword evidence="3" id="KW-1185">Reference proteome</keyword>
<gene>
    <name evidence="2" type="ORF">SAMN04487864_102285</name>
</gene>
<keyword evidence="1" id="KW-0472">Membrane</keyword>
<evidence type="ECO:0000313" key="2">
    <source>
        <dbReference type="EMBL" id="SDC11919.1"/>
    </source>
</evidence>
<dbReference type="Proteomes" id="UP000198943">
    <property type="component" value="Unassembled WGS sequence"/>
</dbReference>
<proteinExistence type="predicted"/>
<organism evidence="2 3">
    <name type="scientific">Succiniclasticum ruminis</name>
    <dbReference type="NCBI Taxonomy" id="40841"/>
    <lineage>
        <taxon>Bacteria</taxon>
        <taxon>Bacillati</taxon>
        <taxon>Bacillota</taxon>
        <taxon>Negativicutes</taxon>
        <taxon>Acidaminococcales</taxon>
        <taxon>Acidaminococcaceae</taxon>
        <taxon>Succiniclasticum</taxon>
    </lineage>
</organism>
<name>A0A1G6IZK5_9FIRM</name>
<evidence type="ECO:0000313" key="3">
    <source>
        <dbReference type="Proteomes" id="UP000198943"/>
    </source>
</evidence>
<sequence length="66" mass="7556">METALCLLYLIMGCWSIGYIKHDFLGWTTFTTNLGSYYISNMALGFCFGFLTIPFALLHMLVFSKK</sequence>
<reference evidence="3" key="1">
    <citation type="submission" date="2016-10" db="EMBL/GenBank/DDBJ databases">
        <authorList>
            <person name="Varghese N."/>
            <person name="Submissions S."/>
        </authorList>
    </citation>
    <scope>NUCLEOTIDE SEQUENCE [LARGE SCALE GENOMIC DNA]</scope>
    <source>
        <strain evidence="3">DSM 11005</strain>
    </source>
</reference>
<dbReference type="EMBL" id="FMYW01000002">
    <property type="protein sequence ID" value="SDC11919.1"/>
    <property type="molecule type" value="Genomic_DNA"/>
</dbReference>
<keyword evidence="1" id="KW-0812">Transmembrane</keyword>
<feature type="transmembrane region" description="Helical" evidence="1">
    <location>
        <begin position="40"/>
        <end position="63"/>
    </location>
</feature>
<dbReference type="AlphaFoldDB" id="A0A1G6IZK5"/>